<dbReference type="PATRIC" id="fig|43675.28.peg.1762"/>
<evidence type="ECO:0000313" key="3">
    <source>
        <dbReference type="EMBL" id="MBF1663175.1"/>
    </source>
</evidence>
<gene>
    <name evidence="3" type="ORF">HXO64_01280</name>
    <name evidence="2" type="ORF">RM6536_1720</name>
</gene>
<evidence type="ECO:0000313" key="4">
    <source>
        <dbReference type="Proteomes" id="UP000066203"/>
    </source>
</evidence>
<proteinExistence type="predicted"/>
<dbReference type="AlphaFoldDB" id="A0A0K2S289"/>
<keyword evidence="1" id="KW-0812">Transmembrane</keyword>
<feature type="transmembrane region" description="Helical" evidence="1">
    <location>
        <begin position="6"/>
        <end position="22"/>
    </location>
</feature>
<reference evidence="3" key="3">
    <citation type="submission" date="2020-04" db="EMBL/GenBank/DDBJ databases">
        <title>Deep metagenomics examines the oral microbiome during advanced dental caries in children, revealing novel taxa and co-occurrences with host molecules.</title>
        <authorList>
            <person name="Baker J.L."/>
            <person name="Morton J.T."/>
            <person name="Dinis M."/>
            <person name="Alvarez R."/>
            <person name="Tran N.C."/>
            <person name="Knight R."/>
            <person name="Edlund A."/>
        </authorList>
    </citation>
    <scope>NUCLEOTIDE SEQUENCE</scope>
    <source>
        <strain evidence="3">JCVI_44_bin.2</strain>
    </source>
</reference>
<dbReference type="RefSeq" id="WP_060824834.1">
    <property type="nucleotide sequence ID" value="NZ_AP014938.1"/>
</dbReference>
<name>A0A0K2S289_9MICC</name>
<protein>
    <submittedName>
        <fullName evidence="2">Uncharacterized protein</fullName>
    </submittedName>
</protein>
<dbReference type="Proteomes" id="UP000756427">
    <property type="component" value="Unassembled WGS sequence"/>
</dbReference>
<dbReference type="EMBL" id="AP014938">
    <property type="protein sequence ID" value="BAS20967.1"/>
    <property type="molecule type" value="Genomic_DNA"/>
</dbReference>
<keyword evidence="1" id="KW-1133">Transmembrane helix</keyword>
<evidence type="ECO:0000256" key="1">
    <source>
        <dbReference type="SAM" id="Phobius"/>
    </source>
</evidence>
<reference evidence="2" key="1">
    <citation type="submission" date="2015-08" db="EMBL/GenBank/DDBJ databases">
        <title>Complete DNA Sequence of Pseudomonas syringae pv. actinidiae, the Causal Agent of Kiwifruit Canker Disease.</title>
        <authorList>
            <person name="Rikkerink E.H.A."/>
            <person name="Fineran P.C."/>
        </authorList>
    </citation>
    <scope>NUCLEOTIDE SEQUENCE</scope>
    <source>
        <strain evidence="2">NUM-Rm6536</strain>
    </source>
</reference>
<reference evidence="4" key="2">
    <citation type="submission" date="2015-08" db="EMBL/GenBank/DDBJ databases">
        <title>Complete genome sequence of Rothia mucilaginosa strain NUM-Rm6536.</title>
        <authorList>
            <person name="Nambu T."/>
        </authorList>
    </citation>
    <scope>NUCLEOTIDE SEQUENCE [LARGE SCALE GENOMIC DNA]</scope>
    <source>
        <strain evidence="4">NUM-Rm6536</strain>
    </source>
</reference>
<organism evidence="2">
    <name type="scientific">Rothia mucilaginosa</name>
    <dbReference type="NCBI Taxonomy" id="43675"/>
    <lineage>
        <taxon>Bacteria</taxon>
        <taxon>Bacillati</taxon>
        <taxon>Actinomycetota</taxon>
        <taxon>Actinomycetes</taxon>
        <taxon>Micrococcales</taxon>
        <taxon>Micrococcaceae</taxon>
        <taxon>Rothia</taxon>
    </lineage>
</organism>
<accession>A0A0K2S289</accession>
<keyword evidence="1" id="KW-0472">Membrane</keyword>
<dbReference type="Proteomes" id="UP000066203">
    <property type="component" value="Chromosome"/>
</dbReference>
<evidence type="ECO:0000313" key="2">
    <source>
        <dbReference type="EMBL" id="BAS20967.1"/>
    </source>
</evidence>
<dbReference type="EMBL" id="JABZXR010000003">
    <property type="protein sequence ID" value="MBF1663175.1"/>
    <property type="molecule type" value="Genomic_DNA"/>
</dbReference>
<sequence>MFSFGFSLVVAALVGMILYSYLRNRKVSAPRLPGNDGGNIGYAGGAEYQEPSPEYQYFESRREAFLDQLYSRTSSPEIPVTLTLRDWVDQGFYAEGGAYWAAAQQFTYYLIDGGYVRAYDTEGDELTAQRVLTDRPAALQLTPSEYQRRSNRAA</sequence>